<comment type="caution">
    <text evidence="1">The sequence shown here is derived from an EMBL/GenBank/DDBJ whole genome shotgun (WGS) entry which is preliminary data.</text>
</comment>
<sequence>MPPSSTYILFFLLSPTKVKVPFVRSVDRGSSLLVRELLARDSHARCTYKLGPRVFDREADRCVTKTMIQLLFF</sequence>
<evidence type="ECO:0008006" key="3">
    <source>
        <dbReference type="Google" id="ProtNLM"/>
    </source>
</evidence>
<evidence type="ECO:0000313" key="2">
    <source>
        <dbReference type="Proteomes" id="UP001054252"/>
    </source>
</evidence>
<dbReference type="EMBL" id="BPVZ01000057">
    <property type="protein sequence ID" value="GKV21304.1"/>
    <property type="molecule type" value="Genomic_DNA"/>
</dbReference>
<gene>
    <name evidence="1" type="ORF">SLEP1_g31297</name>
</gene>
<proteinExistence type="predicted"/>
<dbReference type="AlphaFoldDB" id="A0AAV5K2Y0"/>
<name>A0AAV5K2Y0_9ROSI</name>
<reference evidence="1 2" key="1">
    <citation type="journal article" date="2021" name="Commun. Biol.">
        <title>The genome of Shorea leprosula (Dipterocarpaceae) highlights the ecological relevance of drought in aseasonal tropical rainforests.</title>
        <authorList>
            <person name="Ng K.K.S."/>
            <person name="Kobayashi M.J."/>
            <person name="Fawcett J.A."/>
            <person name="Hatakeyama M."/>
            <person name="Paape T."/>
            <person name="Ng C.H."/>
            <person name="Ang C.C."/>
            <person name="Tnah L.H."/>
            <person name="Lee C.T."/>
            <person name="Nishiyama T."/>
            <person name="Sese J."/>
            <person name="O'Brien M.J."/>
            <person name="Copetti D."/>
            <person name="Mohd Noor M.I."/>
            <person name="Ong R.C."/>
            <person name="Putra M."/>
            <person name="Sireger I.Z."/>
            <person name="Indrioko S."/>
            <person name="Kosugi Y."/>
            <person name="Izuno A."/>
            <person name="Isagi Y."/>
            <person name="Lee S.L."/>
            <person name="Shimizu K.K."/>
        </authorList>
    </citation>
    <scope>NUCLEOTIDE SEQUENCE [LARGE SCALE GENOMIC DNA]</scope>
    <source>
        <strain evidence="1">214</strain>
    </source>
</reference>
<protein>
    <recommendedName>
        <fullName evidence="3">Secreted protein</fullName>
    </recommendedName>
</protein>
<organism evidence="1 2">
    <name type="scientific">Rubroshorea leprosula</name>
    <dbReference type="NCBI Taxonomy" id="152421"/>
    <lineage>
        <taxon>Eukaryota</taxon>
        <taxon>Viridiplantae</taxon>
        <taxon>Streptophyta</taxon>
        <taxon>Embryophyta</taxon>
        <taxon>Tracheophyta</taxon>
        <taxon>Spermatophyta</taxon>
        <taxon>Magnoliopsida</taxon>
        <taxon>eudicotyledons</taxon>
        <taxon>Gunneridae</taxon>
        <taxon>Pentapetalae</taxon>
        <taxon>rosids</taxon>
        <taxon>malvids</taxon>
        <taxon>Malvales</taxon>
        <taxon>Dipterocarpaceae</taxon>
        <taxon>Rubroshorea</taxon>
    </lineage>
</organism>
<accession>A0AAV5K2Y0</accession>
<dbReference type="Proteomes" id="UP001054252">
    <property type="component" value="Unassembled WGS sequence"/>
</dbReference>
<evidence type="ECO:0000313" key="1">
    <source>
        <dbReference type="EMBL" id="GKV21304.1"/>
    </source>
</evidence>
<keyword evidence="2" id="KW-1185">Reference proteome</keyword>